<proteinExistence type="predicted"/>
<gene>
    <name evidence="2" type="ORF">DNTS_035623</name>
</gene>
<name>A0A553ML24_9TELE</name>
<organism evidence="2 3">
    <name type="scientific">Danionella cerebrum</name>
    <dbReference type="NCBI Taxonomy" id="2873325"/>
    <lineage>
        <taxon>Eukaryota</taxon>
        <taxon>Metazoa</taxon>
        <taxon>Chordata</taxon>
        <taxon>Craniata</taxon>
        <taxon>Vertebrata</taxon>
        <taxon>Euteleostomi</taxon>
        <taxon>Actinopterygii</taxon>
        <taxon>Neopterygii</taxon>
        <taxon>Teleostei</taxon>
        <taxon>Ostariophysi</taxon>
        <taxon>Cypriniformes</taxon>
        <taxon>Danionidae</taxon>
        <taxon>Danioninae</taxon>
        <taxon>Danionella</taxon>
    </lineage>
</organism>
<dbReference type="OrthoDB" id="7848332at2759"/>
<reference evidence="2 3" key="1">
    <citation type="journal article" date="2019" name="Sci. Data">
        <title>Hybrid genome assembly and annotation of Danionella translucida.</title>
        <authorList>
            <person name="Kadobianskyi M."/>
            <person name="Schulze L."/>
            <person name="Schuelke M."/>
            <person name="Judkewitz B."/>
        </authorList>
    </citation>
    <scope>NUCLEOTIDE SEQUENCE [LARGE SCALE GENOMIC DNA]</scope>
    <source>
        <strain evidence="2 3">Bolton</strain>
    </source>
</reference>
<accession>A0A553ML24</accession>
<comment type="caution">
    <text evidence="2">The sequence shown here is derived from an EMBL/GenBank/DDBJ whole genome shotgun (WGS) entry which is preliminary data.</text>
</comment>
<dbReference type="Proteomes" id="UP000316079">
    <property type="component" value="Unassembled WGS sequence"/>
</dbReference>
<feature type="compositionally biased region" description="Polar residues" evidence="1">
    <location>
        <begin position="21"/>
        <end position="31"/>
    </location>
</feature>
<dbReference type="AlphaFoldDB" id="A0A553ML24"/>
<protein>
    <submittedName>
        <fullName evidence="2">Uncharacterized protein</fullName>
    </submittedName>
</protein>
<evidence type="ECO:0000313" key="2">
    <source>
        <dbReference type="EMBL" id="TRY53874.1"/>
    </source>
</evidence>
<feature type="region of interest" description="Disordered" evidence="1">
    <location>
        <begin position="1"/>
        <end position="34"/>
    </location>
</feature>
<evidence type="ECO:0000313" key="3">
    <source>
        <dbReference type="Proteomes" id="UP000316079"/>
    </source>
</evidence>
<evidence type="ECO:0000256" key="1">
    <source>
        <dbReference type="SAM" id="MobiDB-lite"/>
    </source>
</evidence>
<dbReference type="EMBL" id="SRMA01027430">
    <property type="protein sequence ID" value="TRY53874.1"/>
    <property type="molecule type" value="Genomic_DNA"/>
</dbReference>
<sequence length="106" mass="12120">MPRRRLSLNQKLGLCDGSSGTGSAPDSCSRSGSEEDEEASCSLISKNSPPKIRFGAWKRVFRHFVRESNRRTIRINDRRTIRLQLNQSQSSLLRTLHLHFGFPKSY</sequence>
<keyword evidence="3" id="KW-1185">Reference proteome</keyword>